<evidence type="ECO:0000313" key="2">
    <source>
        <dbReference type="Proteomes" id="UP000676336"/>
    </source>
</evidence>
<name>A0A8S3KCY8_9BILA</name>
<accession>A0A8S3KCY8</accession>
<dbReference type="AlphaFoldDB" id="A0A8S3KCY8"/>
<proteinExistence type="predicted"/>
<protein>
    <submittedName>
        <fullName evidence="1">Uncharacterized protein</fullName>
    </submittedName>
</protein>
<comment type="caution">
    <text evidence="1">The sequence shown here is derived from an EMBL/GenBank/DDBJ whole genome shotgun (WGS) entry which is preliminary data.</text>
</comment>
<feature type="non-terminal residue" evidence="1">
    <location>
        <position position="1"/>
    </location>
</feature>
<evidence type="ECO:0000313" key="1">
    <source>
        <dbReference type="EMBL" id="CAF5227755.1"/>
    </source>
</evidence>
<sequence length="67" mass="7957">FTIPMLFDQRRRPYMLMLQQFELSKAQNALFSSLQWTLDLINRQSEIIDDQQTSQMNDIYDASPSQV</sequence>
<dbReference type="Proteomes" id="UP000676336">
    <property type="component" value="Unassembled WGS sequence"/>
</dbReference>
<feature type="non-terminal residue" evidence="1">
    <location>
        <position position="67"/>
    </location>
</feature>
<organism evidence="1 2">
    <name type="scientific">Rotaria magnacalcarata</name>
    <dbReference type="NCBI Taxonomy" id="392030"/>
    <lineage>
        <taxon>Eukaryota</taxon>
        <taxon>Metazoa</taxon>
        <taxon>Spiralia</taxon>
        <taxon>Gnathifera</taxon>
        <taxon>Rotifera</taxon>
        <taxon>Eurotatoria</taxon>
        <taxon>Bdelloidea</taxon>
        <taxon>Philodinida</taxon>
        <taxon>Philodinidae</taxon>
        <taxon>Rotaria</taxon>
    </lineage>
</organism>
<reference evidence="1" key="1">
    <citation type="submission" date="2021-02" db="EMBL/GenBank/DDBJ databases">
        <authorList>
            <person name="Nowell W R."/>
        </authorList>
    </citation>
    <scope>NUCLEOTIDE SEQUENCE</scope>
</reference>
<gene>
    <name evidence="1" type="ORF">SMN809_LOCUS85423</name>
</gene>
<dbReference type="EMBL" id="CAJOBI010364810">
    <property type="protein sequence ID" value="CAF5227755.1"/>
    <property type="molecule type" value="Genomic_DNA"/>
</dbReference>